<dbReference type="InterPro" id="IPR008906">
    <property type="entry name" value="HATC_C_dom"/>
</dbReference>
<dbReference type="InterPro" id="IPR003656">
    <property type="entry name" value="Znf_BED"/>
</dbReference>
<dbReference type="InterPro" id="IPR036236">
    <property type="entry name" value="Znf_C2H2_sf"/>
</dbReference>
<evidence type="ECO:0000256" key="7">
    <source>
        <dbReference type="ARBA" id="ARBA00023242"/>
    </source>
</evidence>
<feature type="region of interest" description="Disordered" evidence="9">
    <location>
        <begin position="1"/>
        <end position="59"/>
    </location>
</feature>
<evidence type="ECO:0000313" key="12">
    <source>
        <dbReference type="Proteomes" id="UP001229421"/>
    </source>
</evidence>
<proteinExistence type="predicted"/>
<evidence type="ECO:0000313" key="11">
    <source>
        <dbReference type="EMBL" id="KAK1424705.1"/>
    </source>
</evidence>
<dbReference type="InterPro" id="IPR025525">
    <property type="entry name" value="hAT-like_transposase_RNase-H"/>
</dbReference>
<dbReference type="EMBL" id="JAUHHV010000005">
    <property type="protein sequence ID" value="KAK1424705.1"/>
    <property type="molecule type" value="Genomic_DNA"/>
</dbReference>
<evidence type="ECO:0000256" key="1">
    <source>
        <dbReference type="ARBA" id="ARBA00004123"/>
    </source>
</evidence>
<dbReference type="PROSITE" id="PS50808">
    <property type="entry name" value="ZF_BED"/>
    <property type="match status" value="1"/>
</dbReference>
<keyword evidence="7" id="KW-0539">Nucleus</keyword>
<evidence type="ECO:0000256" key="4">
    <source>
        <dbReference type="ARBA" id="ARBA00022771"/>
    </source>
</evidence>
<feature type="domain" description="BED-type" evidence="10">
    <location>
        <begin position="57"/>
        <end position="116"/>
    </location>
</feature>
<dbReference type="PANTHER" id="PTHR23272:SF190">
    <property type="entry name" value="ZINC FINGER, BED-TYPE-RELATED"/>
    <property type="match status" value="1"/>
</dbReference>
<dbReference type="SUPFAM" id="SSF57667">
    <property type="entry name" value="beta-beta-alpha zinc fingers"/>
    <property type="match status" value="1"/>
</dbReference>
<dbReference type="GO" id="GO:0005634">
    <property type="term" value="C:nucleus"/>
    <property type="evidence" value="ECO:0007669"/>
    <property type="project" value="UniProtKB-SubCell"/>
</dbReference>
<dbReference type="Pfam" id="PF05699">
    <property type="entry name" value="Dimer_Tnp_hAT"/>
    <property type="match status" value="1"/>
</dbReference>
<dbReference type="GO" id="GO:0046983">
    <property type="term" value="F:protein dimerization activity"/>
    <property type="evidence" value="ECO:0007669"/>
    <property type="project" value="InterPro"/>
</dbReference>
<protein>
    <recommendedName>
        <fullName evidence="10">BED-type domain-containing protein</fullName>
    </recommendedName>
</protein>
<keyword evidence="3" id="KW-0479">Metal-binding</keyword>
<evidence type="ECO:0000256" key="6">
    <source>
        <dbReference type="ARBA" id="ARBA00023125"/>
    </source>
</evidence>
<dbReference type="GO" id="GO:0008270">
    <property type="term" value="F:zinc ion binding"/>
    <property type="evidence" value="ECO:0007669"/>
    <property type="project" value="UniProtKB-KW"/>
</dbReference>
<keyword evidence="6" id="KW-0238">DNA-binding</keyword>
<gene>
    <name evidence="11" type="ORF">QVD17_20040</name>
</gene>
<accession>A0AAD8KS26</accession>
<dbReference type="InterPro" id="IPR012337">
    <property type="entry name" value="RNaseH-like_sf"/>
</dbReference>
<comment type="caution">
    <text evidence="11">The sequence shown here is derived from an EMBL/GenBank/DDBJ whole genome shotgun (WGS) entry which is preliminary data.</text>
</comment>
<dbReference type="PANTHER" id="PTHR23272">
    <property type="entry name" value="BED FINGER-RELATED"/>
    <property type="match status" value="1"/>
</dbReference>
<name>A0AAD8KS26_TARER</name>
<evidence type="ECO:0000259" key="10">
    <source>
        <dbReference type="PROSITE" id="PS50808"/>
    </source>
</evidence>
<organism evidence="11 12">
    <name type="scientific">Tagetes erecta</name>
    <name type="common">African marigold</name>
    <dbReference type="NCBI Taxonomy" id="13708"/>
    <lineage>
        <taxon>Eukaryota</taxon>
        <taxon>Viridiplantae</taxon>
        <taxon>Streptophyta</taxon>
        <taxon>Embryophyta</taxon>
        <taxon>Tracheophyta</taxon>
        <taxon>Spermatophyta</taxon>
        <taxon>Magnoliopsida</taxon>
        <taxon>eudicotyledons</taxon>
        <taxon>Gunneridae</taxon>
        <taxon>Pentapetalae</taxon>
        <taxon>asterids</taxon>
        <taxon>campanulids</taxon>
        <taxon>Asterales</taxon>
        <taxon>Asteraceae</taxon>
        <taxon>Asteroideae</taxon>
        <taxon>Heliantheae alliance</taxon>
        <taxon>Tageteae</taxon>
        <taxon>Tagetes</taxon>
    </lineage>
</organism>
<dbReference type="Pfam" id="PF14372">
    <property type="entry name" value="hAT-like_RNase-H"/>
    <property type="match status" value="1"/>
</dbReference>
<sequence>MAAASTSSKGPSDMDTTNVQQLSSDESRGDKRDESTGDKRKAKEPAKNETTQKKTKKGGSKYWNDFKKFVDENGSKRATCNYCSKSVAADPYVNGTSGLKNHIKACKKHPSKLAGQTNLFMKKNDGAEAGTAELKTWKLSQELDWHYTRQLAKVLELFKRKTKNASATTKVVANQFFNDSMHIDRHLRSLMLLKEKDIVSFKMGGTMQQKYDKYWRQDEKFNKLLYFATILDPRWKSSVIAFGYKEIFTAEKKGKETEDEIIQKVSKLVKSILGELEILFEHYVRNNEEPSSNVKQKNIEKYSQEDDEDNDFLSDFKSDCGASVIETKSELQRYLDDNEEPGYRGFDILQWWKNSSSKYPILAKMAKDIFAIQISSVASEAAFSMAGRVVETYRSSLSPAIVEALVCTRDWLCKSSKDINVEEDWTQFDEIGAQISENLEQN</sequence>
<dbReference type="Proteomes" id="UP001229421">
    <property type="component" value="Unassembled WGS sequence"/>
</dbReference>
<dbReference type="SMART" id="SM00614">
    <property type="entry name" value="ZnF_BED"/>
    <property type="match status" value="1"/>
</dbReference>
<dbReference type="SUPFAM" id="SSF53098">
    <property type="entry name" value="Ribonuclease H-like"/>
    <property type="match status" value="1"/>
</dbReference>
<evidence type="ECO:0000256" key="8">
    <source>
        <dbReference type="PROSITE-ProRule" id="PRU00027"/>
    </source>
</evidence>
<feature type="compositionally biased region" description="Basic and acidic residues" evidence="9">
    <location>
        <begin position="25"/>
        <end position="52"/>
    </location>
</feature>
<evidence type="ECO:0000256" key="2">
    <source>
        <dbReference type="ARBA" id="ARBA00011738"/>
    </source>
</evidence>
<comment type="subunit">
    <text evidence="2">Homodimer.</text>
</comment>
<reference evidence="11" key="1">
    <citation type="journal article" date="2023" name="bioRxiv">
        <title>Improved chromosome-level genome assembly for marigold (Tagetes erecta).</title>
        <authorList>
            <person name="Jiang F."/>
            <person name="Yuan L."/>
            <person name="Wang S."/>
            <person name="Wang H."/>
            <person name="Xu D."/>
            <person name="Wang A."/>
            <person name="Fan W."/>
        </authorList>
    </citation>
    <scope>NUCLEOTIDE SEQUENCE</scope>
    <source>
        <strain evidence="11">WSJ</strain>
        <tissue evidence="11">Leaf</tissue>
    </source>
</reference>
<comment type="subcellular location">
    <subcellularLocation>
        <location evidence="1">Nucleus</location>
    </subcellularLocation>
</comment>
<keyword evidence="4 8" id="KW-0863">Zinc-finger</keyword>
<evidence type="ECO:0000256" key="9">
    <source>
        <dbReference type="SAM" id="MobiDB-lite"/>
    </source>
</evidence>
<evidence type="ECO:0000256" key="5">
    <source>
        <dbReference type="ARBA" id="ARBA00022833"/>
    </source>
</evidence>
<dbReference type="GO" id="GO:0003677">
    <property type="term" value="F:DNA binding"/>
    <property type="evidence" value="ECO:0007669"/>
    <property type="project" value="UniProtKB-KW"/>
</dbReference>
<keyword evidence="5" id="KW-0862">Zinc</keyword>
<dbReference type="AlphaFoldDB" id="A0AAD8KS26"/>
<evidence type="ECO:0000256" key="3">
    <source>
        <dbReference type="ARBA" id="ARBA00022723"/>
    </source>
</evidence>
<feature type="compositionally biased region" description="Polar residues" evidence="9">
    <location>
        <begin position="1"/>
        <end position="24"/>
    </location>
</feature>
<keyword evidence="12" id="KW-1185">Reference proteome</keyword>
<dbReference type="Pfam" id="PF02892">
    <property type="entry name" value="zf-BED"/>
    <property type="match status" value="1"/>
</dbReference>